<organism evidence="2 3">
    <name type="scientific">Mycolicibacterium tokaiense</name>
    <dbReference type="NCBI Taxonomy" id="39695"/>
    <lineage>
        <taxon>Bacteria</taxon>
        <taxon>Bacillati</taxon>
        <taxon>Actinomycetota</taxon>
        <taxon>Actinomycetes</taxon>
        <taxon>Mycobacteriales</taxon>
        <taxon>Mycobacteriaceae</taxon>
        <taxon>Mycolicibacterium</taxon>
    </lineage>
</organism>
<dbReference type="Pfam" id="PF00005">
    <property type="entry name" value="ABC_tran"/>
    <property type="match status" value="1"/>
</dbReference>
<sequence>MTTTVATTTITAAGLSKRFDNGADVLRGAVLNAAGGQLTLIRGAAGSGRTTLTRCLTGVYRPDAGEVTLRLGDRGEADLTGADPRAVAWLRAHHIATFDGPLATAPTLPAQAAVARAARCSSEIAAAGLARLDAAEVALTPLGRLRSPQRHLVALTAALLADRAFMVLDRPDEYAPHRALATWLLEATTAGAAVIVTAAADSPLASIASAVGELRQGEITWQTV</sequence>
<gene>
    <name evidence="2" type="ORF">NCTC10821_03281</name>
</gene>
<dbReference type="EMBL" id="UGQT01000001">
    <property type="protein sequence ID" value="STZ59743.1"/>
    <property type="molecule type" value="Genomic_DNA"/>
</dbReference>
<reference evidence="2 3" key="1">
    <citation type="submission" date="2018-06" db="EMBL/GenBank/DDBJ databases">
        <authorList>
            <consortium name="Pathogen Informatics"/>
            <person name="Doyle S."/>
        </authorList>
    </citation>
    <scope>NUCLEOTIDE SEQUENCE [LARGE SCALE GENOMIC DNA]</scope>
    <source>
        <strain evidence="2 3">NCTC10821</strain>
    </source>
</reference>
<dbReference type="Gene3D" id="3.40.50.300">
    <property type="entry name" value="P-loop containing nucleotide triphosphate hydrolases"/>
    <property type="match status" value="1"/>
</dbReference>
<dbReference type="InterPro" id="IPR003439">
    <property type="entry name" value="ABC_transporter-like_ATP-bd"/>
</dbReference>
<dbReference type="OrthoDB" id="4628241at2"/>
<keyword evidence="3" id="KW-1185">Reference proteome</keyword>
<protein>
    <submittedName>
        <fullName evidence="2">ABC transporter--like protein</fullName>
    </submittedName>
</protein>
<dbReference type="SUPFAM" id="SSF52540">
    <property type="entry name" value="P-loop containing nucleoside triphosphate hydrolases"/>
    <property type="match status" value="1"/>
</dbReference>
<evidence type="ECO:0000313" key="2">
    <source>
        <dbReference type="EMBL" id="STZ59743.1"/>
    </source>
</evidence>
<evidence type="ECO:0000313" key="3">
    <source>
        <dbReference type="Proteomes" id="UP000254978"/>
    </source>
</evidence>
<dbReference type="GO" id="GO:0005886">
    <property type="term" value="C:plasma membrane"/>
    <property type="evidence" value="ECO:0007669"/>
    <property type="project" value="TreeGrafter"/>
</dbReference>
<dbReference type="RefSeq" id="WP_115279145.1">
    <property type="nucleotide sequence ID" value="NZ_AP022600.1"/>
</dbReference>
<dbReference type="GO" id="GO:0005524">
    <property type="term" value="F:ATP binding"/>
    <property type="evidence" value="ECO:0007669"/>
    <property type="project" value="InterPro"/>
</dbReference>
<dbReference type="GO" id="GO:0016887">
    <property type="term" value="F:ATP hydrolysis activity"/>
    <property type="evidence" value="ECO:0007669"/>
    <property type="project" value="InterPro"/>
</dbReference>
<dbReference type="InterPro" id="IPR027417">
    <property type="entry name" value="P-loop_NTPase"/>
</dbReference>
<proteinExistence type="predicted"/>
<dbReference type="InterPro" id="IPR015854">
    <property type="entry name" value="ABC_transpr_LolD-like"/>
</dbReference>
<dbReference type="PANTHER" id="PTHR24220:SF684">
    <property type="entry name" value="FE(3+) IONS IMPORT ATP-BINDING PROTEIN FBPC"/>
    <property type="match status" value="1"/>
</dbReference>
<evidence type="ECO:0000259" key="1">
    <source>
        <dbReference type="Pfam" id="PF00005"/>
    </source>
</evidence>
<feature type="domain" description="ABC transporter" evidence="1">
    <location>
        <begin position="31"/>
        <end position="171"/>
    </location>
</feature>
<dbReference type="PANTHER" id="PTHR24220">
    <property type="entry name" value="IMPORT ATP-BINDING PROTEIN"/>
    <property type="match status" value="1"/>
</dbReference>
<dbReference type="AlphaFoldDB" id="A0A378TIW5"/>
<dbReference type="Proteomes" id="UP000254978">
    <property type="component" value="Unassembled WGS sequence"/>
</dbReference>
<name>A0A378TIW5_9MYCO</name>
<accession>A0A378TIW5</accession>
<dbReference type="GO" id="GO:0022857">
    <property type="term" value="F:transmembrane transporter activity"/>
    <property type="evidence" value="ECO:0007669"/>
    <property type="project" value="TreeGrafter"/>
</dbReference>